<evidence type="ECO:0000313" key="5">
    <source>
        <dbReference type="Proteomes" id="UP000264310"/>
    </source>
</evidence>
<dbReference type="GO" id="GO:0016491">
    <property type="term" value="F:oxidoreductase activity"/>
    <property type="evidence" value="ECO:0007669"/>
    <property type="project" value="UniProtKB-KW"/>
</dbReference>
<dbReference type="RefSeq" id="WP_116682243.1">
    <property type="nucleotide sequence ID" value="NZ_QURL01000002.1"/>
</dbReference>
<dbReference type="AlphaFoldDB" id="A0A371X7Y5"/>
<dbReference type="GO" id="GO:0016020">
    <property type="term" value="C:membrane"/>
    <property type="evidence" value="ECO:0007669"/>
    <property type="project" value="TreeGrafter"/>
</dbReference>
<evidence type="ECO:0000259" key="3">
    <source>
        <dbReference type="SMART" id="SM00822"/>
    </source>
</evidence>
<comment type="caution">
    <text evidence="4">The sequence shown here is derived from an EMBL/GenBank/DDBJ whole genome shotgun (WGS) entry which is preliminary data.</text>
</comment>
<accession>A0A371X7Y5</accession>
<dbReference type="Proteomes" id="UP000264310">
    <property type="component" value="Unassembled WGS sequence"/>
</dbReference>
<sequence length="239" mass="25355">MRNETSERPVALVTGASAGLGLALARRWSGRYQLVLTGRRDALEDRLADDAIYVPADLTRPQTAVATLLQALGEAGIDRLHRVVLNAGTGRHGDPFAEDAGDIRRTLAVNLAAPVSLAHALFSRLDACGGRLVLIGSVAHGGSALLASYAASKAGLDAFGRALREEWRGRVPVSMIHPGPIATEMHAKAGFDPKGMRRFFASPERMAAMVEAAIETGRDRAILGLGGTLAHRLRHGGRF</sequence>
<dbReference type="InterPro" id="IPR002347">
    <property type="entry name" value="SDR_fam"/>
</dbReference>
<reference evidence="4 5" key="1">
    <citation type="submission" date="2018-08" db="EMBL/GenBank/DDBJ databases">
        <title>Fulvimarina sp. 85, whole genome shotgun sequence.</title>
        <authorList>
            <person name="Tuo L."/>
        </authorList>
    </citation>
    <scope>NUCLEOTIDE SEQUENCE [LARGE SCALE GENOMIC DNA]</scope>
    <source>
        <strain evidence="4 5">85</strain>
    </source>
</reference>
<name>A0A371X7Y5_9HYPH</name>
<evidence type="ECO:0000256" key="2">
    <source>
        <dbReference type="ARBA" id="ARBA00023002"/>
    </source>
</evidence>
<feature type="domain" description="Ketoreductase" evidence="3">
    <location>
        <begin position="9"/>
        <end position="184"/>
    </location>
</feature>
<dbReference type="InterPro" id="IPR036291">
    <property type="entry name" value="NAD(P)-bd_dom_sf"/>
</dbReference>
<dbReference type="SMART" id="SM00822">
    <property type="entry name" value="PKS_KR"/>
    <property type="match status" value="1"/>
</dbReference>
<comment type="similarity">
    <text evidence="1">Belongs to the short-chain dehydrogenases/reductases (SDR) family.</text>
</comment>
<dbReference type="Gene3D" id="3.40.50.720">
    <property type="entry name" value="NAD(P)-binding Rossmann-like Domain"/>
    <property type="match status" value="1"/>
</dbReference>
<dbReference type="InterPro" id="IPR057326">
    <property type="entry name" value="KR_dom"/>
</dbReference>
<keyword evidence="2" id="KW-0560">Oxidoreductase</keyword>
<dbReference type="EMBL" id="QURL01000002">
    <property type="protein sequence ID" value="RFC65345.1"/>
    <property type="molecule type" value="Genomic_DNA"/>
</dbReference>
<dbReference type="PANTHER" id="PTHR44196">
    <property type="entry name" value="DEHYDROGENASE/REDUCTASE SDR FAMILY MEMBER 7B"/>
    <property type="match status" value="1"/>
</dbReference>
<dbReference type="OrthoDB" id="7838357at2"/>
<evidence type="ECO:0000313" key="4">
    <source>
        <dbReference type="EMBL" id="RFC65345.1"/>
    </source>
</evidence>
<dbReference type="Pfam" id="PF00106">
    <property type="entry name" value="adh_short"/>
    <property type="match status" value="1"/>
</dbReference>
<dbReference type="PRINTS" id="PR00081">
    <property type="entry name" value="GDHRDH"/>
</dbReference>
<proteinExistence type="inferred from homology"/>
<dbReference type="SUPFAM" id="SSF51735">
    <property type="entry name" value="NAD(P)-binding Rossmann-fold domains"/>
    <property type="match status" value="1"/>
</dbReference>
<dbReference type="CDD" id="cd05233">
    <property type="entry name" value="SDR_c"/>
    <property type="match status" value="1"/>
</dbReference>
<keyword evidence="5" id="KW-1185">Reference proteome</keyword>
<evidence type="ECO:0000256" key="1">
    <source>
        <dbReference type="ARBA" id="ARBA00006484"/>
    </source>
</evidence>
<protein>
    <submittedName>
        <fullName evidence="4">SDR family NAD(P)-dependent oxidoreductase</fullName>
    </submittedName>
</protein>
<organism evidence="4 5">
    <name type="scientific">Fulvimarina endophytica</name>
    <dbReference type="NCBI Taxonomy" id="2293836"/>
    <lineage>
        <taxon>Bacteria</taxon>
        <taxon>Pseudomonadati</taxon>
        <taxon>Pseudomonadota</taxon>
        <taxon>Alphaproteobacteria</taxon>
        <taxon>Hyphomicrobiales</taxon>
        <taxon>Aurantimonadaceae</taxon>
        <taxon>Fulvimarina</taxon>
    </lineage>
</organism>
<dbReference type="PANTHER" id="PTHR44196:SF1">
    <property type="entry name" value="DEHYDROGENASE_REDUCTASE SDR FAMILY MEMBER 7B"/>
    <property type="match status" value="1"/>
</dbReference>
<gene>
    <name evidence="4" type="ORF">DYI37_05815</name>
</gene>